<evidence type="ECO:0000256" key="2">
    <source>
        <dbReference type="ARBA" id="ARBA00022723"/>
    </source>
</evidence>
<name>A0A6V8P801_9ACTN</name>
<keyword evidence="5" id="KW-0408">Iron</keyword>
<keyword evidence="12" id="KW-1185">Reference proteome</keyword>
<dbReference type="Gene3D" id="2.20.25.90">
    <property type="entry name" value="ADC-like domains"/>
    <property type="match status" value="1"/>
</dbReference>
<feature type="domain" description="4Fe-4S ferredoxin-type" evidence="8">
    <location>
        <begin position="139"/>
        <end position="158"/>
    </location>
</feature>
<organism evidence="11 12">
    <name type="scientific">Candidatus Hakubella thermalkaliphila</name>
    <dbReference type="NCBI Taxonomy" id="2754717"/>
    <lineage>
        <taxon>Bacteria</taxon>
        <taxon>Bacillati</taxon>
        <taxon>Actinomycetota</taxon>
        <taxon>Actinomycetota incertae sedis</taxon>
        <taxon>Candidatus Hakubellales</taxon>
        <taxon>Candidatus Hakubellaceae</taxon>
        <taxon>Candidatus Hakubella</taxon>
    </lineage>
</organism>
<evidence type="ECO:0000256" key="5">
    <source>
        <dbReference type="ARBA" id="ARBA00023004"/>
    </source>
</evidence>
<dbReference type="Pfam" id="PF04879">
    <property type="entry name" value="Molybdop_Fe4S4"/>
    <property type="match status" value="1"/>
</dbReference>
<dbReference type="Proteomes" id="UP000591948">
    <property type="component" value="Unassembled WGS sequence"/>
</dbReference>
<dbReference type="PROSITE" id="PS51839">
    <property type="entry name" value="4FE4S_HC3"/>
    <property type="match status" value="1"/>
</dbReference>
<dbReference type="Gene3D" id="3.40.50.740">
    <property type="match status" value="1"/>
</dbReference>
<dbReference type="InterPro" id="IPR036010">
    <property type="entry name" value="2Fe-2S_ferredoxin-like_sf"/>
</dbReference>
<comment type="caution">
    <text evidence="11">The sequence shown here is derived from an EMBL/GenBank/DDBJ whole genome shotgun (WGS) entry which is preliminary data.</text>
</comment>
<reference evidence="11 12" key="1">
    <citation type="journal article" date="2020" name="Front. Microbiol.">
        <title>Single-cell genomics of novel Actinobacteria with the Wood-Ljungdahl pathway discovered in a serpentinizing system.</title>
        <authorList>
            <person name="Merino N."/>
            <person name="Kawai M."/>
            <person name="Boyd E.S."/>
            <person name="Colman D.R."/>
            <person name="McGlynn S.E."/>
            <person name="Nealson K.H."/>
            <person name="Kurokawa K."/>
            <person name="Hongoh Y."/>
        </authorList>
    </citation>
    <scope>NUCLEOTIDE SEQUENCE [LARGE SCALE GENOMIC DNA]</scope>
    <source>
        <strain evidence="11 12">S33</strain>
    </source>
</reference>
<keyword evidence="6" id="KW-0411">Iron-sulfur</keyword>
<dbReference type="EMBL" id="BLRY01000016">
    <property type="protein sequence ID" value="GFP27131.1"/>
    <property type="molecule type" value="Genomic_DNA"/>
</dbReference>
<evidence type="ECO:0000313" key="12">
    <source>
        <dbReference type="Proteomes" id="UP000591948"/>
    </source>
</evidence>
<dbReference type="Gene3D" id="3.10.20.740">
    <property type="match status" value="1"/>
</dbReference>
<dbReference type="Pfam" id="PF13510">
    <property type="entry name" value="Fer2_4"/>
    <property type="match status" value="1"/>
</dbReference>
<evidence type="ECO:0000259" key="7">
    <source>
        <dbReference type="PROSITE" id="PS51085"/>
    </source>
</evidence>
<feature type="domain" description="4Fe-4S His(Cys)3-ligated-type" evidence="10">
    <location>
        <begin position="80"/>
        <end position="119"/>
    </location>
</feature>
<keyword evidence="4" id="KW-0560">Oxidoreductase</keyword>
<dbReference type="GO" id="GO:0016491">
    <property type="term" value="F:oxidoreductase activity"/>
    <property type="evidence" value="ECO:0007669"/>
    <property type="project" value="InterPro"/>
</dbReference>
<dbReference type="Pfam" id="PF10588">
    <property type="entry name" value="NADH-G_4Fe-4S_3"/>
    <property type="match status" value="1"/>
</dbReference>
<dbReference type="SMART" id="SM00926">
    <property type="entry name" value="Molybdop_Fe4S4"/>
    <property type="match status" value="1"/>
</dbReference>
<dbReference type="CDD" id="cd00207">
    <property type="entry name" value="fer2"/>
    <property type="match status" value="1"/>
</dbReference>
<feature type="domain" description="4Fe-4S Mo/W bis-MGD-type" evidence="9">
    <location>
        <begin position="220"/>
        <end position="276"/>
    </location>
</feature>
<protein>
    <submittedName>
        <fullName evidence="11">Bidirectional [NiFe] hydrogenase diaphorase subunit</fullName>
    </submittedName>
</protein>
<gene>
    <name evidence="11" type="ORF">HKBW3S33_00543</name>
</gene>
<evidence type="ECO:0000259" key="9">
    <source>
        <dbReference type="PROSITE" id="PS51669"/>
    </source>
</evidence>
<feature type="domain" description="4Fe-4S ferredoxin-type" evidence="8">
    <location>
        <begin position="182"/>
        <end position="212"/>
    </location>
</feature>
<dbReference type="SUPFAM" id="SSF54862">
    <property type="entry name" value="4Fe-4S ferredoxins"/>
    <property type="match status" value="1"/>
</dbReference>
<dbReference type="GO" id="GO:0051539">
    <property type="term" value="F:4 iron, 4 sulfur cluster binding"/>
    <property type="evidence" value="ECO:0007669"/>
    <property type="project" value="UniProtKB-KW"/>
</dbReference>
<evidence type="ECO:0000259" key="8">
    <source>
        <dbReference type="PROSITE" id="PS51379"/>
    </source>
</evidence>
<dbReference type="PANTHER" id="PTHR43105">
    <property type="entry name" value="RESPIRATORY NITRATE REDUCTASE"/>
    <property type="match status" value="1"/>
</dbReference>
<evidence type="ECO:0000313" key="11">
    <source>
        <dbReference type="EMBL" id="GFP27131.1"/>
    </source>
</evidence>
<dbReference type="InterPro" id="IPR017900">
    <property type="entry name" value="4Fe4S_Fe_S_CS"/>
</dbReference>
<dbReference type="PROSITE" id="PS51669">
    <property type="entry name" value="4FE4S_MOW_BIS_MGD"/>
    <property type="match status" value="1"/>
</dbReference>
<dbReference type="RefSeq" id="WP_219855532.1">
    <property type="nucleotide sequence ID" value="NZ_BLRY01000016.1"/>
</dbReference>
<dbReference type="SUPFAM" id="SSF53706">
    <property type="entry name" value="Formate dehydrogenase/DMSO reductase, domains 1-3"/>
    <property type="match status" value="1"/>
</dbReference>
<dbReference type="GO" id="GO:0046872">
    <property type="term" value="F:metal ion binding"/>
    <property type="evidence" value="ECO:0007669"/>
    <property type="project" value="UniProtKB-KW"/>
</dbReference>
<sequence length="516" mass="57929">MEELRLTVNGIEVQGKKGDTVLQVCQRNDIYIPILCHMEGLSDQGTCRMCIVEIEGERGLKTACTTPAREGMVVWTDTERLNQLRRSTLERLFSKRNHFCMFCELSGDCELQSLAYRAGIDHFGYPFLYPPLALDSSHPYLLLDHNRCVLCRRCIRACADLVGNRTLGVKGRGFSAMVSVDMDQALSQSTCISCGTCVQVCPTGALFDRINAYGGKTKECRRVSTVCGSCALGCGVELFVRSNHIVRIWGDFASEVNRGVLCVRGRYQPLLGRRERIRIPLMRRNGYLEEVGWEEVLEVVATTLRQAREKTGGALGALVSQRSTNETLYLFRRLFQEVLHGEQVGVLSVGSGFSEEEIWRQIPPGLISSNGTADPARRKAVLRAANSYGAEKLGLNEIRWPENLETLYILLGEESGETLSLSELRRIPHIFLQTSYLSPLVEVAQVVLPSRVWPEKEGSFTDFRGELRLLTSALLPPPGVRDDWELLVELAARLEFEKHYTSPTEVLKEMKERSMV</sequence>
<proteinExistence type="predicted"/>
<dbReference type="Pfam" id="PF00384">
    <property type="entry name" value="Molybdopterin"/>
    <property type="match status" value="2"/>
</dbReference>
<dbReference type="FunFam" id="3.30.70.20:FF:000035">
    <property type="entry name" value="Iron hydrogenase 1"/>
    <property type="match status" value="1"/>
</dbReference>
<evidence type="ECO:0000259" key="10">
    <source>
        <dbReference type="PROSITE" id="PS51839"/>
    </source>
</evidence>
<dbReference type="PROSITE" id="PS00198">
    <property type="entry name" value="4FE4S_FER_1"/>
    <property type="match status" value="1"/>
</dbReference>
<dbReference type="AlphaFoldDB" id="A0A6V8P801"/>
<keyword evidence="2" id="KW-0479">Metal-binding</keyword>
<feature type="domain" description="2Fe-2S ferredoxin-type" evidence="7">
    <location>
        <begin position="2"/>
        <end position="80"/>
    </location>
</feature>
<dbReference type="PROSITE" id="PS51085">
    <property type="entry name" value="2FE2S_FER_2"/>
    <property type="match status" value="1"/>
</dbReference>
<dbReference type="InterPro" id="IPR017896">
    <property type="entry name" value="4Fe4S_Fe-S-bd"/>
</dbReference>
<dbReference type="SMART" id="SM00929">
    <property type="entry name" value="NADH-G_4Fe-4S_3"/>
    <property type="match status" value="1"/>
</dbReference>
<dbReference type="InterPro" id="IPR001041">
    <property type="entry name" value="2Fe-2S_ferredoxin-type"/>
</dbReference>
<dbReference type="SUPFAM" id="SSF54292">
    <property type="entry name" value="2Fe-2S ferredoxin-like"/>
    <property type="match status" value="1"/>
</dbReference>
<dbReference type="Gene3D" id="3.30.70.20">
    <property type="match status" value="1"/>
</dbReference>
<dbReference type="InterPro" id="IPR019574">
    <property type="entry name" value="NADH_UbQ_OxRdtase_Gsu_4Fe4S-bd"/>
</dbReference>
<evidence type="ECO:0000256" key="6">
    <source>
        <dbReference type="ARBA" id="ARBA00023014"/>
    </source>
</evidence>
<dbReference type="PROSITE" id="PS51379">
    <property type="entry name" value="4FE4S_FER_2"/>
    <property type="match status" value="2"/>
</dbReference>
<dbReference type="InterPro" id="IPR006963">
    <property type="entry name" value="Mopterin_OxRdtase_4Fe-4S_dom"/>
</dbReference>
<dbReference type="InterPro" id="IPR054351">
    <property type="entry name" value="NADH_UbQ_OxRdtase_ferredoxin"/>
</dbReference>
<dbReference type="PANTHER" id="PTHR43105:SF14">
    <property type="entry name" value="FORMATE DEHYDROGENASE H"/>
    <property type="match status" value="1"/>
</dbReference>
<dbReference type="InterPro" id="IPR006656">
    <property type="entry name" value="Mopterin_OxRdtase"/>
</dbReference>
<accession>A0A6V8P801</accession>
<evidence type="ECO:0000256" key="3">
    <source>
        <dbReference type="ARBA" id="ARBA00022737"/>
    </source>
</evidence>
<evidence type="ECO:0000256" key="1">
    <source>
        <dbReference type="ARBA" id="ARBA00022485"/>
    </source>
</evidence>
<dbReference type="Pfam" id="PF22117">
    <property type="entry name" value="Fer4_Nqo3"/>
    <property type="match status" value="1"/>
</dbReference>
<evidence type="ECO:0000256" key="4">
    <source>
        <dbReference type="ARBA" id="ARBA00023002"/>
    </source>
</evidence>
<dbReference type="InterPro" id="IPR050123">
    <property type="entry name" value="Prok_molybdopt-oxidoreductase"/>
</dbReference>
<keyword evidence="3" id="KW-0677">Repeat</keyword>
<keyword evidence="1" id="KW-0004">4Fe-4S</keyword>